<protein>
    <submittedName>
        <fullName evidence="1">DNA polymerase III subunit chi</fullName>
    </submittedName>
</protein>
<comment type="caution">
    <text evidence="1">The sequence shown here is derived from an EMBL/GenBank/DDBJ whole genome shotgun (WGS) entry which is preliminary data.</text>
</comment>
<dbReference type="GO" id="GO:0003887">
    <property type="term" value="F:DNA-directed DNA polymerase activity"/>
    <property type="evidence" value="ECO:0007669"/>
    <property type="project" value="InterPro"/>
</dbReference>
<name>A0A7C5R7I8_9PROT</name>
<dbReference type="PANTHER" id="PTHR38767:SF1">
    <property type="entry name" value="DNA POLYMERASE III SUBUNIT CHI"/>
    <property type="match status" value="1"/>
</dbReference>
<proteinExistence type="predicted"/>
<evidence type="ECO:0000313" key="1">
    <source>
        <dbReference type="EMBL" id="HHL41985.1"/>
    </source>
</evidence>
<dbReference type="AlphaFoldDB" id="A0A7C5R7I8"/>
<sequence>MSVLEHWFYHCKHSPLDAVLPDILEKTYAKGWRAVVRIGALAGDPQSELGRWDRFLWAYKKSGFLPHGRDDEPLADRQPVLLSSADTPVENRDVIILISGAEIPECTGVKRCITMFEDGDEAGKTIARTRWKSLTSAGEQASYWSQNDHGKWIQPLG</sequence>
<dbReference type="Gene3D" id="3.40.50.10110">
    <property type="entry name" value="DNA polymerase III subunit chi"/>
    <property type="match status" value="1"/>
</dbReference>
<accession>A0A7C5R7I8</accession>
<dbReference type="SUPFAM" id="SSF102400">
    <property type="entry name" value="DNA polymerase III chi subunit"/>
    <property type="match status" value="1"/>
</dbReference>
<organism evidence="1">
    <name type="scientific">Hellea balneolensis</name>
    <dbReference type="NCBI Taxonomy" id="287478"/>
    <lineage>
        <taxon>Bacteria</taxon>
        <taxon>Pseudomonadati</taxon>
        <taxon>Pseudomonadota</taxon>
        <taxon>Alphaproteobacteria</taxon>
        <taxon>Maricaulales</taxon>
        <taxon>Robiginitomaculaceae</taxon>
        <taxon>Hellea</taxon>
    </lineage>
</organism>
<dbReference type="PANTHER" id="PTHR38767">
    <property type="entry name" value="DNA POLYMERASE III SUBUNIT CHI"/>
    <property type="match status" value="1"/>
</dbReference>
<dbReference type="InterPro" id="IPR007459">
    <property type="entry name" value="DNA_pol3_chi"/>
</dbReference>
<dbReference type="Proteomes" id="UP000885830">
    <property type="component" value="Unassembled WGS sequence"/>
</dbReference>
<dbReference type="GO" id="GO:0006260">
    <property type="term" value="P:DNA replication"/>
    <property type="evidence" value="ECO:0007669"/>
    <property type="project" value="InterPro"/>
</dbReference>
<dbReference type="GO" id="GO:0003677">
    <property type="term" value="F:DNA binding"/>
    <property type="evidence" value="ECO:0007669"/>
    <property type="project" value="InterPro"/>
</dbReference>
<gene>
    <name evidence="1" type="ORF">ENJ42_00055</name>
</gene>
<reference evidence="1" key="1">
    <citation type="journal article" date="2020" name="mSystems">
        <title>Genome- and Community-Level Interaction Insights into Carbon Utilization and Element Cycling Functions of Hydrothermarchaeota in Hydrothermal Sediment.</title>
        <authorList>
            <person name="Zhou Z."/>
            <person name="Liu Y."/>
            <person name="Xu W."/>
            <person name="Pan J."/>
            <person name="Luo Z.H."/>
            <person name="Li M."/>
        </authorList>
    </citation>
    <scope>NUCLEOTIDE SEQUENCE [LARGE SCALE GENOMIC DNA]</scope>
    <source>
        <strain evidence="1">HyVt-485</strain>
    </source>
</reference>
<dbReference type="GO" id="GO:0032298">
    <property type="term" value="P:positive regulation of DNA-templated DNA replication initiation"/>
    <property type="evidence" value="ECO:0007669"/>
    <property type="project" value="TreeGrafter"/>
</dbReference>
<dbReference type="InterPro" id="IPR036768">
    <property type="entry name" value="PolIII_chi_sf"/>
</dbReference>
<dbReference type="Pfam" id="PF04364">
    <property type="entry name" value="DNA_pol3_chi"/>
    <property type="match status" value="1"/>
</dbReference>
<dbReference type="EMBL" id="DRMJ01000004">
    <property type="protein sequence ID" value="HHL41985.1"/>
    <property type="molecule type" value="Genomic_DNA"/>
</dbReference>